<evidence type="ECO:0000313" key="4">
    <source>
        <dbReference type="Proteomes" id="UP000308549"/>
    </source>
</evidence>
<evidence type="ECO:0000313" key="3">
    <source>
        <dbReference type="EMBL" id="TKA29745.1"/>
    </source>
</evidence>
<dbReference type="GO" id="GO:0042578">
    <property type="term" value="F:phosphoric ester hydrolase activity"/>
    <property type="evidence" value="ECO:0007669"/>
    <property type="project" value="UniProtKB-ARBA"/>
</dbReference>
<comment type="caution">
    <text evidence="3">The sequence shown here is derived from an EMBL/GenBank/DDBJ whole genome shotgun (WGS) entry which is preliminary data.</text>
</comment>
<evidence type="ECO:0000256" key="1">
    <source>
        <dbReference type="ARBA" id="ARBA00022801"/>
    </source>
</evidence>
<reference evidence="3 4" key="1">
    <citation type="submission" date="2017-03" db="EMBL/GenBank/DDBJ databases">
        <title>Genomes of endolithic fungi from Antarctica.</title>
        <authorList>
            <person name="Coleine C."/>
            <person name="Masonjones S."/>
            <person name="Stajich J.E."/>
        </authorList>
    </citation>
    <scope>NUCLEOTIDE SEQUENCE [LARGE SCALE GENOMIC DNA]</scope>
    <source>
        <strain evidence="3 4">CCFEE 6315</strain>
    </source>
</reference>
<name>A0A4U0U6D0_9PEZI</name>
<keyword evidence="1" id="KW-0378">Hydrolase</keyword>
<evidence type="ECO:0000256" key="2">
    <source>
        <dbReference type="SAM" id="SignalP"/>
    </source>
</evidence>
<keyword evidence="2" id="KW-0732">Signal</keyword>
<dbReference type="PANTHER" id="PTHR31956:SF1">
    <property type="entry name" value="NON-SPECIFIC PHOSPHOLIPASE C1"/>
    <property type="match status" value="1"/>
</dbReference>
<feature type="chain" id="PRO_5020381259" evidence="2">
    <location>
        <begin position="17"/>
        <end position="479"/>
    </location>
</feature>
<dbReference type="InterPro" id="IPR007312">
    <property type="entry name" value="Phosphoesterase"/>
</dbReference>
<sequence>MKSTLALASLLAGASALPHIHRQTGNGNGTAAVLKPQVWESLRGKIKHVVYLMMENHSFDNIAGYWDFNPGIDNLRNLEYCNDYTNPNWTVYGEPLKICAGPFEQEVPLSDPDHNFAGTSYEIYQNWQPSNNDTPTMGGFIERQSEKFSSTPSDSSFVIKAYSEKHSQTLATLAKNFGFWDSYHAEHPGPTNPNRQFATSGSTCGMVDNGDQASGWFANVTGTDCAVSIFEALEKKGVSWKNYYETDIVDAFMYKYVQDEAMEKLVHADEFYNDLEQGTLPQFSYINPECCSVDSMHPTSNMAAGESMIKHLYDSIRQSQYWDDTLLIINFDEHGGFADHVPPPTNIPPPSDNLTFTGLSDAHNTTYDFTRLGIRVPAFLINKYIAPNTLIHNQGTSYAANSAYTHTSILHFLQNLWDLEGLNNRVQWAKTFEEVFADVPQVEALRELPAPVWYGGPGTPKEPEAFVLLNQDAAYYGDD</sequence>
<dbReference type="Proteomes" id="UP000308549">
    <property type="component" value="Unassembled WGS sequence"/>
</dbReference>
<feature type="signal peptide" evidence="2">
    <location>
        <begin position="1"/>
        <end position="16"/>
    </location>
</feature>
<keyword evidence="4" id="KW-1185">Reference proteome</keyword>
<dbReference type="PANTHER" id="PTHR31956">
    <property type="entry name" value="NON-SPECIFIC PHOSPHOLIPASE C4-RELATED"/>
    <property type="match status" value="1"/>
</dbReference>
<dbReference type="Pfam" id="PF04185">
    <property type="entry name" value="Phosphoesterase"/>
    <property type="match status" value="1"/>
</dbReference>
<proteinExistence type="predicted"/>
<dbReference type="EMBL" id="NAJL01000013">
    <property type="protein sequence ID" value="TKA29745.1"/>
    <property type="molecule type" value="Genomic_DNA"/>
</dbReference>
<dbReference type="GO" id="GO:0009395">
    <property type="term" value="P:phospholipid catabolic process"/>
    <property type="evidence" value="ECO:0007669"/>
    <property type="project" value="TreeGrafter"/>
</dbReference>
<dbReference type="OrthoDB" id="5135119at2759"/>
<protein>
    <submittedName>
        <fullName evidence="3">Uncharacterized protein</fullName>
    </submittedName>
</protein>
<dbReference type="InterPro" id="IPR017850">
    <property type="entry name" value="Alkaline_phosphatase_core_sf"/>
</dbReference>
<dbReference type="Gene3D" id="3.40.720.10">
    <property type="entry name" value="Alkaline Phosphatase, subunit A"/>
    <property type="match status" value="2"/>
</dbReference>
<organism evidence="3 4">
    <name type="scientific">Salinomyces thailandicus</name>
    <dbReference type="NCBI Taxonomy" id="706561"/>
    <lineage>
        <taxon>Eukaryota</taxon>
        <taxon>Fungi</taxon>
        <taxon>Dikarya</taxon>
        <taxon>Ascomycota</taxon>
        <taxon>Pezizomycotina</taxon>
        <taxon>Dothideomycetes</taxon>
        <taxon>Dothideomycetidae</taxon>
        <taxon>Mycosphaerellales</taxon>
        <taxon>Teratosphaeriaceae</taxon>
        <taxon>Salinomyces</taxon>
    </lineage>
</organism>
<gene>
    <name evidence="3" type="ORF">B0A50_03108</name>
</gene>
<dbReference type="AlphaFoldDB" id="A0A4U0U6D0"/>
<accession>A0A4U0U6D0</accession>